<dbReference type="Gene3D" id="3.30.70.270">
    <property type="match status" value="1"/>
</dbReference>
<keyword evidence="2" id="KW-0808">Transferase</keyword>
<dbReference type="InterPro" id="IPR000477">
    <property type="entry name" value="RT_dom"/>
</dbReference>
<keyword evidence="2" id="KW-0695">RNA-directed DNA polymerase</keyword>
<dbReference type="Gene3D" id="3.10.10.10">
    <property type="entry name" value="HIV Type 1 Reverse Transcriptase, subunit A, domain 1"/>
    <property type="match status" value="1"/>
</dbReference>
<dbReference type="SUPFAM" id="SSF56672">
    <property type="entry name" value="DNA/RNA polymerases"/>
    <property type="match status" value="1"/>
</dbReference>
<dbReference type="InterPro" id="IPR043128">
    <property type="entry name" value="Rev_trsase/Diguanyl_cyclase"/>
</dbReference>
<dbReference type="CDD" id="cd01647">
    <property type="entry name" value="RT_LTR"/>
    <property type="match status" value="1"/>
</dbReference>
<name>G2H0S5_9ENTR</name>
<dbReference type="GO" id="GO:0003964">
    <property type="term" value="F:RNA-directed DNA polymerase activity"/>
    <property type="evidence" value="ECO:0007669"/>
    <property type="project" value="UniProtKB-KW"/>
</dbReference>
<dbReference type="Pfam" id="PF00078">
    <property type="entry name" value="RVT_1"/>
    <property type="match status" value="1"/>
</dbReference>
<evidence type="ECO:0000313" key="2">
    <source>
        <dbReference type="EMBL" id="EGY28405.1"/>
    </source>
</evidence>
<sequence>DKPIIGADFLHFFGLMVDIRNARLVDEITKLSIVGRVTNVPSSGISVVKDNSKYNLLLKKYPRLVRANEFGTKTKHTVTHHIITQGPPLFSRPRRLPPDRLVIAKKEFTLMMEQGICRPSKSPWASPLQMVKKSDGRWRPCGDYRRVNAVTLPDRYPIPHLQDVTQRLSGKKWFSKIDLTKAYNQIPVEPVDIPKTLQ</sequence>
<dbReference type="PANTHER" id="PTHR24559:SF444">
    <property type="entry name" value="REVERSE TRANSCRIPTASE DOMAIN-CONTAINING PROTEIN"/>
    <property type="match status" value="1"/>
</dbReference>
<evidence type="ECO:0000259" key="1">
    <source>
        <dbReference type="Pfam" id="PF00078"/>
    </source>
</evidence>
<dbReference type="PANTHER" id="PTHR24559">
    <property type="entry name" value="TRANSPOSON TY3-I GAG-POL POLYPROTEIN"/>
    <property type="match status" value="1"/>
</dbReference>
<dbReference type="InterPro" id="IPR043502">
    <property type="entry name" value="DNA/RNA_pol_sf"/>
</dbReference>
<protein>
    <submittedName>
        <fullName evidence="2">Reverse transcriptase (RNA-dependent DNA polymerase)</fullName>
    </submittedName>
</protein>
<keyword evidence="2" id="KW-0548">Nucleotidyltransferase</keyword>
<comment type="caution">
    <text evidence="2">The sequence shown here is derived from an EMBL/GenBank/DDBJ whole genome shotgun (WGS) entry which is preliminary data.</text>
</comment>
<evidence type="ECO:0000313" key="3">
    <source>
        <dbReference type="Proteomes" id="UP000004116"/>
    </source>
</evidence>
<keyword evidence="3" id="KW-1185">Reference proteome</keyword>
<dbReference type="EMBL" id="AGCA01000391">
    <property type="protein sequence ID" value="EGY28405.1"/>
    <property type="molecule type" value="Genomic_DNA"/>
</dbReference>
<organism evidence="2 3">
    <name type="scientific">Candidatus Regiella insecticola 5.15</name>
    <dbReference type="NCBI Taxonomy" id="1005043"/>
    <lineage>
        <taxon>Bacteria</taxon>
        <taxon>Pseudomonadati</taxon>
        <taxon>Pseudomonadota</taxon>
        <taxon>Gammaproteobacteria</taxon>
        <taxon>Enterobacterales</taxon>
        <taxon>Enterobacteriaceae</taxon>
        <taxon>aphid secondary symbionts</taxon>
        <taxon>Candidatus Regiella</taxon>
    </lineage>
</organism>
<feature type="domain" description="Reverse transcriptase" evidence="1">
    <location>
        <begin position="131"/>
        <end position="194"/>
    </location>
</feature>
<reference evidence="2 3" key="1">
    <citation type="journal article" date="2012" name="Genome Res.">
        <title>Genomic basis of endosymbiont-conferred protection against an insect parasitoid.</title>
        <authorList>
            <person name="Hansen A.K."/>
            <person name="Vorburger C."/>
            <person name="Moran N.A."/>
        </authorList>
    </citation>
    <scope>NUCLEOTIDE SEQUENCE [LARGE SCALE GENOMIC DNA]</scope>
    <source>
        <strain evidence="3">R5.15</strain>
    </source>
</reference>
<gene>
    <name evidence="2" type="ORF">Rin_00016570</name>
</gene>
<dbReference type="Proteomes" id="UP000004116">
    <property type="component" value="Unassembled WGS sequence"/>
</dbReference>
<accession>G2H0S5</accession>
<dbReference type="InterPro" id="IPR053134">
    <property type="entry name" value="RNA-dir_DNA_polymerase"/>
</dbReference>
<feature type="non-terminal residue" evidence="2">
    <location>
        <position position="198"/>
    </location>
</feature>
<proteinExistence type="predicted"/>
<feature type="non-terminal residue" evidence="2">
    <location>
        <position position="1"/>
    </location>
</feature>
<dbReference type="AlphaFoldDB" id="G2H0S5"/>